<reference evidence="2" key="1">
    <citation type="submission" date="2023-11" db="EMBL/GenBank/DDBJ databases">
        <title>Genome assemblies of two species of porcelain crab, Petrolisthes cinctipes and Petrolisthes manimaculis (Anomura: Porcellanidae).</title>
        <authorList>
            <person name="Angst P."/>
        </authorList>
    </citation>
    <scope>NUCLEOTIDE SEQUENCE</scope>
    <source>
        <strain evidence="2">PB745_02</strain>
        <tissue evidence="2">Gill</tissue>
    </source>
</reference>
<organism evidence="2 3">
    <name type="scientific">Petrolisthes manimaculis</name>
    <dbReference type="NCBI Taxonomy" id="1843537"/>
    <lineage>
        <taxon>Eukaryota</taxon>
        <taxon>Metazoa</taxon>
        <taxon>Ecdysozoa</taxon>
        <taxon>Arthropoda</taxon>
        <taxon>Crustacea</taxon>
        <taxon>Multicrustacea</taxon>
        <taxon>Malacostraca</taxon>
        <taxon>Eumalacostraca</taxon>
        <taxon>Eucarida</taxon>
        <taxon>Decapoda</taxon>
        <taxon>Pleocyemata</taxon>
        <taxon>Anomura</taxon>
        <taxon>Galatheoidea</taxon>
        <taxon>Porcellanidae</taxon>
        <taxon>Petrolisthes</taxon>
    </lineage>
</organism>
<protein>
    <submittedName>
        <fullName evidence="2">Uncharacterized protein</fullName>
    </submittedName>
</protein>
<dbReference type="Proteomes" id="UP001292094">
    <property type="component" value="Unassembled WGS sequence"/>
</dbReference>
<dbReference type="AlphaFoldDB" id="A0AAE1UMH5"/>
<evidence type="ECO:0000313" key="2">
    <source>
        <dbReference type="EMBL" id="KAK4324200.1"/>
    </source>
</evidence>
<gene>
    <name evidence="2" type="ORF">Pmani_005202</name>
</gene>
<dbReference type="EMBL" id="JAWZYT010000374">
    <property type="protein sequence ID" value="KAK4324200.1"/>
    <property type="molecule type" value="Genomic_DNA"/>
</dbReference>
<sequence>MTGEGFFPSVNPEMTPEVDVVSGRMSTYWAQGDGPAATLPSPYLRREMARPSEFLHRSSRDNQQTLHGSSKDLL</sequence>
<accession>A0AAE1UMH5</accession>
<comment type="caution">
    <text evidence="2">The sequence shown here is derived from an EMBL/GenBank/DDBJ whole genome shotgun (WGS) entry which is preliminary data.</text>
</comment>
<evidence type="ECO:0000313" key="3">
    <source>
        <dbReference type="Proteomes" id="UP001292094"/>
    </source>
</evidence>
<evidence type="ECO:0000256" key="1">
    <source>
        <dbReference type="SAM" id="MobiDB-lite"/>
    </source>
</evidence>
<feature type="region of interest" description="Disordered" evidence="1">
    <location>
        <begin position="53"/>
        <end position="74"/>
    </location>
</feature>
<keyword evidence="3" id="KW-1185">Reference proteome</keyword>
<name>A0AAE1UMH5_9EUCA</name>
<proteinExistence type="predicted"/>